<dbReference type="Proteomes" id="UP000250189">
    <property type="component" value="Chromosome"/>
</dbReference>
<evidence type="ECO:0000313" key="2">
    <source>
        <dbReference type="EMBL" id="ASJ16597.1"/>
    </source>
</evidence>
<dbReference type="KEGG" id="tch:CHITON_0703"/>
<dbReference type="InterPro" id="IPR043519">
    <property type="entry name" value="NT_sf"/>
</dbReference>
<dbReference type="AlphaFoldDB" id="A0A160VRN9"/>
<sequence>MEKILRNLKAIIVEEFERRGIKVREIILFGSRAKGNSKESSDWDIMVVIEDNIDRETYNELGYSVYRRVDIPLDWRSTRTSQDSSITMQYEMVLRYEGRR</sequence>
<dbReference type="CDD" id="cd05403">
    <property type="entry name" value="NT_KNTase_like"/>
    <property type="match status" value="1"/>
</dbReference>
<evidence type="ECO:0000259" key="1">
    <source>
        <dbReference type="Pfam" id="PF18765"/>
    </source>
</evidence>
<organism evidence="3 4">
    <name type="scientific">Thermococcus chitonophagus</name>
    <dbReference type="NCBI Taxonomy" id="54262"/>
    <lineage>
        <taxon>Archaea</taxon>
        <taxon>Methanobacteriati</taxon>
        <taxon>Methanobacteriota</taxon>
        <taxon>Thermococci</taxon>
        <taxon>Thermococcales</taxon>
        <taxon>Thermococcaceae</taxon>
        <taxon>Thermococcus</taxon>
    </lineage>
</organism>
<reference evidence="2 5" key="3">
    <citation type="submission" date="2016-04" db="EMBL/GenBank/DDBJ databases">
        <title>Complete genome sequence of Thermococcus chitonophagus type strain GC74.</title>
        <authorList>
            <person name="Oger P.M."/>
        </authorList>
    </citation>
    <scope>NUCLEOTIDE SEQUENCE [LARGE SCALE GENOMIC DNA]</scope>
    <source>
        <strain evidence="2 5">GC74</strain>
    </source>
</reference>
<dbReference type="EMBL" id="LN999010">
    <property type="protein sequence ID" value="CUX77482.1"/>
    <property type="molecule type" value="Genomic_DNA"/>
</dbReference>
<reference evidence="3" key="2">
    <citation type="submission" date="2016-01" db="EMBL/GenBank/DDBJ databases">
        <authorList>
            <person name="Oliw E.H."/>
        </authorList>
    </citation>
    <scope>NUCLEOTIDE SEQUENCE</scope>
    <source>
        <strain evidence="3">1</strain>
    </source>
</reference>
<dbReference type="InterPro" id="IPR041633">
    <property type="entry name" value="Polbeta"/>
</dbReference>
<dbReference type="PANTHER" id="PTHR43449:SF1">
    <property type="entry name" value="POLYMERASE BETA NUCLEOTIDYLTRANSFERASE DOMAIN-CONTAINING PROTEIN"/>
    <property type="match status" value="1"/>
</dbReference>
<dbReference type="STRING" id="54262.CHITON_0703"/>
<dbReference type="PANTHER" id="PTHR43449">
    <property type="entry name" value="NUCLEOTIDYLTRANSFERASE"/>
    <property type="match status" value="1"/>
</dbReference>
<reference evidence="4" key="1">
    <citation type="submission" date="2016-01" db="EMBL/GenBank/DDBJ databases">
        <authorList>
            <person name="Vorgias C.E."/>
        </authorList>
    </citation>
    <scope>NUCLEOTIDE SEQUENCE [LARGE SCALE GENOMIC DNA]</scope>
</reference>
<dbReference type="EMBL" id="CP015193">
    <property type="protein sequence ID" value="ASJ16597.1"/>
    <property type="molecule type" value="Genomic_DNA"/>
</dbReference>
<evidence type="ECO:0000313" key="3">
    <source>
        <dbReference type="EMBL" id="CUX77482.1"/>
    </source>
</evidence>
<dbReference type="OrthoDB" id="9287at2157"/>
<dbReference type="Gene3D" id="3.30.460.10">
    <property type="entry name" value="Beta Polymerase, domain 2"/>
    <property type="match status" value="1"/>
</dbReference>
<dbReference type="RefSeq" id="WP_068576823.1">
    <property type="nucleotide sequence ID" value="NZ_CP015193.1"/>
</dbReference>
<gene>
    <name evidence="2" type="ORF">A3L04_05700</name>
    <name evidence="3" type="ORF">CHITON_0703</name>
</gene>
<dbReference type="SUPFAM" id="SSF81301">
    <property type="entry name" value="Nucleotidyltransferase"/>
    <property type="match status" value="1"/>
</dbReference>
<dbReference type="Proteomes" id="UP000093069">
    <property type="component" value="Chromosome I"/>
</dbReference>
<feature type="domain" description="Polymerase beta nucleotidyltransferase" evidence="1">
    <location>
        <begin position="16"/>
        <end position="79"/>
    </location>
</feature>
<accession>A0A160VRN9</accession>
<dbReference type="GeneID" id="33322054"/>
<keyword evidence="5" id="KW-1185">Reference proteome</keyword>
<proteinExistence type="predicted"/>
<evidence type="ECO:0000313" key="4">
    <source>
        <dbReference type="Proteomes" id="UP000093069"/>
    </source>
</evidence>
<evidence type="ECO:0000313" key="5">
    <source>
        <dbReference type="Proteomes" id="UP000250189"/>
    </source>
</evidence>
<dbReference type="Pfam" id="PF18765">
    <property type="entry name" value="Polbeta"/>
    <property type="match status" value="1"/>
</dbReference>
<name>A0A160VRN9_9EURY</name>
<protein>
    <recommendedName>
        <fullName evidence="1">Polymerase beta nucleotidyltransferase domain-containing protein</fullName>
    </recommendedName>
</protein>